<dbReference type="eggNOG" id="ENOG50321E0">
    <property type="taxonomic scope" value="Bacteria"/>
</dbReference>
<dbReference type="AlphaFoldDB" id="A0A239WEM8"/>
<dbReference type="RefSeq" id="WP_021106065.1">
    <property type="nucleotide sequence ID" value="NZ_LT906441.1"/>
</dbReference>
<dbReference type="Proteomes" id="UP000215332">
    <property type="component" value="Chromosome 1"/>
</dbReference>
<organism evidence="1 2">
    <name type="scientific">Cutibacterium granulosum</name>
    <dbReference type="NCBI Taxonomy" id="33011"/>
    <lineage>
        <taxon>Bacteria</taxon>
        <taxon>Bacillati</taxon>
        <taxon>Actinomycetota</taxon>
        <taxon>Actinomycetes</taxon>
        <taxon>Propionibacteriales</taxon>
        <taxon>Propionibacteriaceae</taxon>
        <taxon>Cutibacterium</taxon>
    </lineage>
</organism>
<accession>A0A239WEM8</accession>
<reference evidence="1 2" key="1">
    <citation type="submission" date="2017-06" db="EMBL/GenBank/DDBJ databases">
        <authorList>
            <consortium name="Pathogen Informatics"/>
        </authorList>
    </citation>
    <scope>NUCLEOTIDE SEQUENCE [LARGE SCALE GENOMIC DNA]</scope>
    <source>
        <strain evidence="1 2">NCTC11865</strain>
    </source>
</reference>
<name>A0A239WEM8_9ACTN</name>
<protein>
    <submittedName>
        <fullName evidence="1">Uncharacterized protein</fullName>
    </submittedName>
</protein>
<proteinExistence type="predicted"/>
<dbReference type="KEGG" id="cgrn:4412665_00826"/>
<evidence type="ECO:0000313" key="2">
    <source>
        <dbReference type="Proteomes" id="UP000215332"/>
    </source>
</evidence>
<dbReference type="EMBL" id="LT906441">
    <property type="protein sequence ID" value="SNV32639.1"/>
    <property type="molecule type" value="Genomic_DNA"/>
</dbReference>
<sequence>MSGHEVPPVDPLTPREIAMLCDHGWVDAADSLMRTRQATGLGDAAEHRAGSLAKIVRRVLTLDAEDFEVMAEHVPPRFRQSLIDAGFPHEPRAEHRGALGSLVPLYEVMLEVLDVRMVREEPQHVVVTAHIIGEYLEQLAWEPVLGDGGDPITLPSVVGEKWGGDGHDCAHTSAMNATAHRSLNAASGDVTGYTAYLDKFHSRLGEALGVCAMNHATIGVGERPDVGITCPHPCAWVLQGTRAQRRGLDARVRLARMYQESSLVALRHHAPVGHFFGVPSAQEISAAWIDTWNKLNEQWADGCNPLLDEDAPGWGVQAPQEALPGLSRLVSVIACRSVKAGHLFADLSAAVIDELDGDQAD</sequence>
<evidence type="ECO:0000313" key="1">
    <source>
        <dbReference type="EMBL" id="SNV32639.1"/>
    </source>
</evidence>
<gene>
    <name evidence="1" type="ORF">SAMEA4412665_00826</name>
</gene>